<comment type="catalytic activity">
    <reaction evidence="1 7">
        <text>3-hydroxypyruvate = 2-hydroxy-3-oxopropanoate</text>
        <dbReference type="Rhea" id="RHEA:11952"/>
        <dbReference type="ChEBI" id="CHEBI:17180"/>
        <dbReference type="ChEBI" id="CHEBI:57978"/>
        <dbReference type="EC" id="5.3.1.22"/>
    </reaction>
</comment>
<evidence type="ECO:0000256" key="3">
    <source>
        <dbReference type="ARBA" id="ARBA00005962"/>
    </source>
</evidence>
<protein>
    <recommendedName>
        <fullName evidence="5 7">Putative hydroxypyruvate isomerase</fullName>
        <ecNumber evidence="4 7">5.3.1.22</ecNumber>
    </recommendedName>
</protein>
<evidence type="ECO:0000259" key="9">
    <source>
        <dbReference type="Pfam" id="PF01261"/>
    </source>
</evidence>
<dbReference type="PANTHER" id="PTHR43489">
    <property type="entry name" value="ISOMERASE"/>
    <property type="match status" value="1"/>
</dbReference>
<dbReference type="PIRSF" id="PIRSF006241">
    <property type="entry name" value="HyI"/>
    <property type="match status" value="1"/>
</dbReference>
<keyword evidence="6 7" id="KW-0413">Isomerase</keyword>
<reference evidence="10" key="1">
    <citation type="journal article" date="2020" name="G3 (Bethesda)">
        <title>High-Quality Assemblies for Three Invasive Social Wasps from the &lt;i&gt;Vespula&lt;/i&gt; Genus.</title>
        <authorList>
            <person name="Harrop T.W.R."/>
            <person name="Guhlin J."/>
            <person name="McLaughlin G.M."/>
            <person name="Permina E."/>
            <person name="Stockwell P."/>
            <person name="Gilligan J."/>
            <person name="Le Lec M.F."/>
            <person name="Gruber M.A.M."/>
            <person name="Quinn O."/>
            <person name="Lovegrove M."/>
            <person name="Duncan E.J."/>
            <person name="Remnant E.J."/>
            <person name="Van Eeckhoven J."/>
            <person name="Graham B."/>
            <person name="Knapp R.A."/>
            <person name="Langford K.W."/>
            <person name="Kronenberg Z."/>
            <person name="Press M.O."/>
            <person name="Eacker S.M."/>
            <person name="Wilson-Rankin E.E."/>
            <person name="Purcell J."/>
            <person name="Lester P.J."/>
            <person name="Dearden P.K."/>
        </authorList>
    </citation>
    <scope>NUCLEOTIDE SEQUENCE</scope>
    <source>
        <strain evidence="10">Marl-1</strain>
    </source>
</reference>
<proteinExistence type="inferred from homology"/>
<dbReference type="InterPro" id="IPR050417">
    <property type="entry name" value="Sugar_Epim/Isomerase"/>
</dbReference>
<feature type="domain" description="Xylose isomerase-like TIM barrel" evidence="9">
    <location>
        <begin position="37"/>
        <end position="270"/>
    </location>
</feature>
<dbReference type="Proteomes" id="UP000614350">
    <property type="component" value="Unassembled WGS sequence"/>
</dbReference>
<evidence type="ECO:0000313" key="10">
    <source>
        <dbReference type="EMBL" id="KAF7403063.1"/>
    </source>
</evidence>
<dbReference type="Gene3D" id="3.20.20.150">
    <property type="entry name" value="Divalent-metal-dependent TIM barrel enzymes"/>
    <property type="match status" value="1"/>
</dbReference>
<comment type="similarity">
    <text evidence="3 7">Belongs to the hyi family.</text>
</comment>
<dbReference type="AlphaFoldDB" id="A0A834KAG0"/>
<name>A0A834KAG0_VESVU</name>
<keyword evidence="11" id="KW-1185">Reference proteome</keyword>
<dbReference type="GO" id="GO:0046487">
    <property type="term" value="P:glyoxylate metabolic process"/>
    <property type="evidence" value="ECO:0007669"/>
    <property type="project" value="TreeGrafter"/>
</dbReference>
<evidence type="ECO:0000256" key="2">
    <source>
        <dbReference type="ARBA" id="ARBA00002968"/>
    </source>
</evidence>
<dbReference type="PANTHER" id="PTHR43489:SF6">
    <property type="entry name" value="HYDROXYPYRUVATE ISOMERASE-RELATED"/>
    <property type="match status" value="1"/>
</dbReference>
<dbReference type="EMBL" id="JACSEA010000004">
    <property type="protein sequence ID" value="KAF7403063.1"/>
    <property type="molecule type" value="Genomic_DNA"/>
</dbReference>
<dbReference type="GO" id="GO:0008903">
    <property type="term" value="F:hydroxypyruvate isomerase activity"/>
    <property type="evidence" value="ECO:0007669"/>
    <property type="project" value="UniProtKB-EC"/>
</dbReference>
<comment type="caution">
    <text evidence="10">The sequence shown here is derived from an EMBL/GenBank/DDBJ whole genome shotgun (WGS) entry which is preliminary data.</text>
</comment>
<dbReference type="InterPro" id="IPR013022">
    <property type="entry name" value="Xyl_isomerase-like_TIM-brl"/>
</dbReference>
<sequence>MESDVLKEHTDENMGLKFVSNLSFMFLEGPSLIERYQLAKEAGFKVVESGFPLGFSPEEVANAKNKANIEQILINVFTGDTSKGELGFAAIPGQEESFKKSIETTIRYAKALNCKLIHVMSGKVNNPTVDNDKVYEKNLLYAVEKFKEEGLIGVIEPINSITVPNYYMNNFSKGLNIVKKINSPHLRLQLDIFHMQHCCGNLTRNIEELLPFIGHIQIAQVPHRHEPDTTGEIDYKYILSLLENKGYQGYIGLEYVPKANTVDGLKWITKFGYSL</sequence>
<organism evidence="10 11">
    <name type="scientific">Vespula vulgaris</name>
    <name type="common">Yellow jacket</name>
    <name type="synonym">Wasp</name>
    <dbReference type="NCBI Taxonomy" id="7454"/>
    <lineage>
        <taxon>Eukaryota</taxon>
        <taxon>Metazoa</taxon>
        <taxon>Ecdysozoa</taxon>
        <taxon>Arthropoda</taxon>
        <taxon>Hexapoda</taxon>
        <taxon>Insecta</taxon>
        <taxon>Pterygota</taxon>
        <taxon>Neoptera</taxon>
        <taxon>Endopterygota</taxon>
        <taxon>Hymenoptera</taxon>
        <taxon>Apocrita</taxon>
        <taxon>Aculeata</taxon>
        <taxon>Vespoidea</taxon>
        <taxon>Vespidae</taxon>
        <taxon>Vespinae</taxon>
        <taxon>Vespula</taxon>
    </lineage>
</organism>
<evidence type="ECO:0000256" key="5">
    <source>
        <dbReference type="ARBA" id="ARBA00017985"/>
    </source>
</evidence>
<feature type="active site" description="Proton donor/acceptor" evidence="8">
    <location>
        <position position="156"/>
    </location>
</feature>
<dbReference type="SUPFAM" id="SSF51658">
    <property type="entry name" value="Xylose isomerase-like"/>
    <property type="match status" value="1"/>
</dbReference>
<evidence type="ECO:0000256" key="8">
    <source>
        <dbReference type="PIRSR" id="PIRSR006241-50"/>
    </source>
</evidence>
<evidence type="ECO:0000313" key="11">
    <source>
        <dbReference type="Proteomes" id="UP000614350"/>
    </source>
</evidence>
<dbReference type="FunFam" id="3.20.20.150:FF:000007">
    <property type="entry name" value="Hydroxypyruvate isomerase"/>
    <property type="match status" value="1"/>
</dbReference>
<dbReference type="Pfam" id="PF01261">
    <property type="entry name" value="AP_endonuc_2"/>
    <property type="match status" value="1"/>
</dbReference>
<dbReference type="InterPro" id="IPR026040">
    <property type="entry name" value="HyI-like"/>
</dbReference>
<dbReference type="EC" id="5.3.1.22" evidence="4 7"/>
<feature type="active site" description="Proton donor/acceptor" evidence="8">
    <location>
        <position position="254"/>
    </location>
</feature>
<evidence type="ECO:0000256" key="1">
    <source>
        <dbReference type="ARBA" id="ARBA00000476"/>
    </source>
</evidence>
<dbReference type="InterPro" id="IPR036237">
    <property type="entry name" value="Xyl_isomerase-like_sf"/>
</dbReference>
<gene>
    <name evidence="10" type="ORF">HZH66_005330</name>
</gene>
<evidence type="ECO:0000256" key="6">
    <source>
        <dbReference type="ARBA" id="ARBA00023235"/>
    </source>
</evidence>
<evidence type="ECO:0000256" key="4">
    <source>
        <dbReference type="ARBA" id="ARBA00012570"/>
    </source>
</evidence>
<evidence type="ECO:0000256" key="7">
    <source>
        <dbReference type="PIRNR" id="PIRNR006241"/>
    </source>
</evidence>
<accession>A0A834KAG0</accession>
<comment type="function">
    <text evidence="2 7">Catalyzes the reversible isomerization between hydroxypyruvate and 2-hydroxy-3-oxopropanoate (also termed tartronate semialdehyde).</text>
</comment>